<evidence type="ECO:0000313" key="2">
    <source>
        <dbReference type="Proteomes" id="UP001501047"/>
    </source>
</evidence>
<comment type="caution">
    <text evidence="1">The sequence shown here is derived from an EMBL/GenBank/DDBJ whole genome shotgun (WGS) entry which is preliminary data.</text>
</comment>
<dbReference type="EMBL" id="BAAACI010000007">
    <property type="protein sequence ID" value="GAA0776195.1"/>
    <property type="molecule type" value="Genomic_DNA"/>
</dbReference>
<name>A0ABN1KUB9_CLOSU</name>
<organism evidence="1 2">
    <name type="scientific">Clostridium subterminale</name>
    <dbReference type="NCBI Taxonomy" id="1550"/>
    <lineage>
        <taxon>Bacteria</taxon>
        <taxon>Bacillati</taxon>
        <taxon>Bacillota</taxon>
        <taxon>Clostridia</taxon>
        <taxon>Eubacteriales</taxon>
        <taxon>Clostridiaceae</taxon>
        <taxon>Clostridium</taxon>
    </lineage>
</organism>
<evidence type="ECO:0000313" key="1">
    <source>
        <dbReference type="EMBL" id="GAA0776195.1"/>
    </source>
</evidence>
<keyword evidence="2" id="KW-1185">Reference proteome</keyword>
<sequence>MCVTFWIINPLIRFNVLINDEKKLLIIDFALGDLFNIKVIILTKICLRKNCKLEFTVLFSSIN</sequence>
<accession>A0ABN1KUB9</accession>
<dbReference type="Proteomes" id="UP001501047">
    <property type="component" value="Unassembled WGS sequence"/>
</dbReference>
<protein>
    <submittedName>
        <fullName evidence="1">Uncharacterized protein</fullName>
    </submittedName>
</protein>
<gene>
    <name evidence="1" type="ORF">GCM10008908_29140</name>
</gene>
<proteinExistence type="predicted"/>
<reference evidence="1 2" key="1">
    <citation type="journal article" date="2019" name="Int. J. Syst. Evol. Microbiol.">
        <title>The Global Catalogue of Microorganisms (GCM) 10K type strain sequencing project: providing services to taxonomists for standard genome sequencing and annotation.</title>
        <authorList>
            <consortium name="The Broad Institute Genomics Platform"/>
            <consortium name="The Broad Institute Genome Sequencing Center for Infectious Disease"/>
            <person name="Wu L."/>
            <person name="Ma J."/>
        </authorList>
    </citation>
    <scope>NUCLEOTIDE SEQUENCE [LARGE SCALE GENOMIC DNA]</scope>
    <source>
        <strain evidence="1 2">JCM 1417</strain>
    </source>
</reference>